<evidence type="ECO:0000256" key="1">
    <source>
        <dbReference type="SAM" id="Phobius"/>
    </source>
</evidence>
<comment type="caution">
    <text evidence="2">The sequence shown here is derived from an EMBL/GenBank/DDBJ whole genome shotgun (WGS) entry which is preliminary data.</text>
</comment>
<feature type="transmembrane region" description="Helical" evidence="1">
    <location>
        <begin position="253"/>
        <end position="277"/>
    </location>
</feature>
<evidence type="ECO:0000313" key="2">
    <source>
        <dbReference type="EMBL" id="OBX28857.1"/>
    </source>
</evidence>
<dbReference type="EMBL" id="LZDS01000023">
    <property type="protein sequence ID" value="OBX28857.1"/>
    <property type="molecule type" value="Genomic_DNA"/>
</dbReference>
<organism evidence="2 3">
    <name type="scientific">Acinetobacter gandensis</name>
    <dbReference type="NCBI Taxonomy" id="1443941"/>
    <lineage>
        <taxon>Bacteria</taxon>
        <taxon>Pseudomonadati</taxon>
        <taxon>Pseudomonadota</taxon>
        <taxon>Gammaproteobacteria</taxon>
        <taxon>Moraxellales</taxon>
        <taxon>Moraxellaceae</taxon>
        <taxon>Acinetobacter</taxon>
    </lineage>
</organism>
<accession>A0A1A7RDT5</accession>
<feature type="transmembrane region" description="Helical" evidence="1">
    <location>
        <begin position="289"/>
        <end position="317"/>
    </location>
</feature>
<keyword evidence="1" id="KW-0472">Membrane</keyword>
<evidence type="ECO:0000313" key="3">
    <source>
        <dbReference type="Proteomes" id="UP000185753"/>
    </source>
</evidence>
<name>A0A1A7RDT5_9GAMM</name>
<keyword evidence="3" id="KW-1185">Reference proteome</keyword>
<protein>
    <submittedName>
        <fullName evidence="2">Uncharacterized protein</fullName>
    </submittedName>
</protein>
<reference evidence="3" key="1">
    <citation type="submission" date="2016-06" db="EMBL/GenBank/DDBJ databases">
        <authorList>
            <person name="Radolfova-Krizova L."/>
            <person name="Nemec A."/>
        </authorList>
    </citation>
    <scope>NUCLEOTIDE SEQUENCE [LARGE SCALE GENOMIC DNA]</scope>
    <source>
        <strain evidence="3">ANC 4275</strain>
    </source>
</reference>
<dbReference type="Proteomes" id="UP000185753">
    <property type="component" value="Unassembled WGS sequence"/>
</dbReference>
<feature type="transmembrane region" description="Helical" evidence="1">
    <location>
        <begin position="209"/>
        <end position="233"/>
    </location>
</feature>
<proteinExistence type="predicted"/>
<keyword evidence="1" id="KW-0812">Transmembrane</keyword>
<dbReference type="AlphaFoldDB" id="A0A1A7RDT5"/>
<dbReference type="STRING" id="1443941.A9J31_03425"/>
<feature type="transmembrane region" description="Helical" evidence="1">
    <location>
        <begin position="150"/>
        <end position="167"/>
    </location>
</feature>
<keyword evidence="1" id="KW-1133">Transmembrane helix</keyword>
<gene>
    <name evidence="2" type="ORF">A9J31_03425</name>
</gene>
<sequence>MMDYTKQGFSAFVAADAGFDEWLSQAESKKYIQARDFKVNDKLFYWMSLALNSALKQFSDLKMRTVQVNQINAIAIQGSQIHISRLLYLKSGPLAKHIPITQLFYNVQFNSAARAVVAGNQNFSVAAAVDIRTKVNLAVKSSSQITKNRILAIVGIFEMLNFYFQYGAWQKDVENKPEIAAQLVGSSMSLLAVAFEAMGENFHTQGKAVASSATAFRIFAGMLGTIGGAIGLYVDGKNIKESNSKTLIILMSLRWIASLFLTVGQAGVLVSSVAPYIGKGILNRAALRFSSNAVVAALAGARVVASLTVFSVLLVGLEYGLKNYVLDNAFEDWCQKTPFRKANSQETPFKNEDEEYQEFVKAVVSV</sequence>